<dbReference type="GO" id="GO:0005829">
    <property type="term" value="C:cytosol"/>
    <property type="evidence" value="ECO:0007669"/>
    <property type="project" value="TreeGrafter"/>
</dbReference>
<dbReference type="STRING" id="39029.BSR42_04025"/>
<comment type="function">
    <text evidence="1">Could be involved in the regulation of nitrogen fixation.</text>
</comment>
<sequence length="106" mass="11944">MIEIKAIIRREKVELVKQKLSEQGFAGLTHWHVMGRGKQKGVVIDGFCYDELPKEMIYIVVHDEDKTAVVTTIINMSKTSPKGKAGDGRIFVNHIDEGYTISTQLL</sequence>
<gene>
    <name evidence="5" type="ORF">AB840_05200</name>
</gene>
<dbReference type="SMART" id="SM00938">
    <property type="entry name" value="P-II"/>
    <property type="match status" value="1"/>
</dbReference>
<evidence type="ECO:0000256" key="1">
    <source>
        <dbReference type="ARBA" id="ARBA00002440"/>
    </source>
</evidence>
<evidence type="ECO:0000256" key="3">
    <source>
        <dbReference type="ARBA" id="ARBA00023163"/>
    </source>
</evidence>
<evidence type="ECO:0000313" key="6">
    <source>
        <dbReference type="Proteomes" id="UP000036503"/>
    </source>
</evidence>
<keyword evidence="3" id="KW-0804">Transcription</keyword>
<dbReference type="AlphaFoldDB" id="A0A0J6WTQ3"/>
<dbReference type="RefSeq" id="WP_048513778.1">
    <property type="nucleotide sequence ID" value="NZ_FUXD01000007.1"/>
</dbReference>
<dbReference type="PROSITE" id="PS51343">
    <property type="entry name" value="PII_GLNB_DOM"/>
    <property type="match status" value="1"/>
</dbReference>
<dbReference type="EMBL" id="LEKT01000012">
    <property type="protein sequence ID" value="KMO86925.1"/>
    <property type="molecule type" value="Genomic_DNA"/>
</dbReference>
<protein>
    <submittedName>
        <fullName evidence="5">Nitrogen fixation protein NifHD</fullName>
    </submittedName>
</protein>
<dbReference type="GO" id="GO:0005524">
    <property type="term" value="F:ATP binding"/>
    <property type="evidence" value="ECO:0007669"/>
    <property type="project" value="TreeGrafter"/>
</dbReference>
<dbReference type="InParanoid" id="A0A0J6WTQ3"/>
<dbReference type="PANTHER" id="PTHR30115:SF13">
    <property type="entry name" value="PII-LIKE PROTEIN GLNBI"/>
    <property type="match status" value="1"/>
</dbReference>
<keyword evidence="2" id="KW-0805">Transcription regulation</keyword>
<reference evidence="5 6" key="1">
    <citation type="submission" date="2015-06" db="EMBL/GenBank/DDBJ databases">
        <title>Draft genome sequence of beer spoilage bacterium Megasphaera cerevisiae type strain 20462.</title>
        <authorList>
            <person name="Kutumbaka K."/>
            <person name="Pasmowitz J."/>
            <person name="Mategko J."/>
            <person name="Reyes D."/>
            <person name="Friedrich A."/>
            <person name="Han S."/>
            <person name="Martens-Habbena W."/>
            <person name="Neal-McKinney J."/>
            <person name="Janagama H.K."/>
            <person name="Nadala C."/>
            <person name="Samadpour M."/>
        </authorList>
    </citation>
    <scope>NUCLEOTIDE SEQUENCE [LARGE SCALE GENOMIC DNA]</scope>
    <source>
        <strain evidence="5 6">DSM 20462</strain>
    </source>
</reference>
<dbReference type="PATRIC" id="fig|1122219.3.peg.414"/>
<dbReference type="GO" id="GO:0006808">
    <property type="term" value="P:regulation of nitrogen utilization"/>
    <property type="evidence" value="ECO:0007669"/>
    <property type="project" value="InterPro"/>
</dbReference>
<keyword evidence="4" id="KW-0535">Nitrogen fixation</keyword>
<dbReference type="InterPro" id="IPR015867">
    <property type="entry name" value="N-reg_PII/ATP_PRibTrfase_C"/>
</dbReference>
<dbReference type="GO" id="GO:0030234">
    <property type="term" value="F:enzyme regulator activity"/>
    <property type="evidence" value="ECO:0007669"/>
    <property type="project" value="InterPro"/>
</dbReference>
<dbReference type="Pfam" id="PF00543">
    <property type="entry name" value="P-II"/>
    <property type="match status" value="1"/>
</dbReference>
<dbReference type="InterPro" id="IPR002187">
    <property type="entry name" value="N-reg_PII"/>
</dbReference>
<dbReference type="PRINTS" id="PR00340">
    <property type="entry name" value="PIIGLNB"/>
</dbReference>
<comment type="caution">
    <text evidence="5">The sequence shown here is derived from an EMBL/GenBank/DDBJ whole genome shotgun (WGS) entry which is preliminary data.</text>
</comment>
<accession>A0A0J6WTQ3</accession>
<proteinExistence type="predicted"/>
<evidence type="ECO:0000313" key="5">
    <source>
        <dbReference type="EMBL" id="KMO86925.1"/>
    </source>
</evidence>
<evidence type="ECO:0000256" key="2">
    <source>
        <dbReference type="ARBA" id="ARBA00023015"/>
    </source>
</evidence>
<dbReference type="Proteomes" id="UP000036503">
    <property type="component" value="Unassembled WGS sequence"/>
</dbReference>
<dbReference type="InterPro" id="IPR011322">
    <property type="entry name" value="N-reg_PII-like_a/b"/>
</dbReference>
<evidence type="ECO:0000256" key="4">
    <source>
        <dbReference type="ARBA" id="ARBA00023231"/>
    </source>
</evidence>
<keyword evidence="6" id="KW-1185">Reference proteome</keyword>
<organism evidence="5 6">
    <name type="scientific">Megasphaera cerevisiae DSM 20462</name>
    <dbReference type="NCBI Taxonomy" id="1122219"/>
    <lineage>
        <taxon>Bacteria</taxon>
        <taxon>Bacillati</taxon>
        <taxon>Bacillota</taxon>
        <taxon>Negativicutes</taxon>
        <taxon>Veillonellales</taxon>
        <taxon>Veillonellaceae</taxon>
        <taxon>Megasphaera</taxon>
    </lineage>
</organism>
<dbReference type="OrthoDB" id="9802729at2"/>
<name>A0A0J6WTQ3_9FIRM</name>
<dbReference type="SUPFAM" id="SSF54913">
    <property type="entry name" value="GlnB-like"/>
    <property type="match status" value="1"/>
</dbReference>
<dbReference type="Gene3D" id="3.30.70.120">
    <property type="match status" value="1"/>
</dbReference>
<dbReference type="PANTHER" id="PTHR30115">
    <property type="entry name" value="NITROGEN REGULATORY PROTEIN P-II"/>
    <property type="match status" value="1"/>
</dbReference>